<name>A0A540KAG8_MALBA</name>
<evidence type="ECO:0000313" key="2">
    <source>
        <dbReference type="Proteomes" id="UP000315295"/>
    </source>
</evidence>
<dbReference type="AlphaFoldDB" id="A0A540KAG8"/>
<organism evidence="1 2">
    <name type="scientific">Malus baccata</name>
    <name type="common">Siberian crab apple</name>
    <name type="synonym">Pyrus baccata</name>
    <dbReference type="NCBI Taxonomy" id="106549"/>
    <lineage>
        <taxon>Eukaryota</taxon>
        <taxon>Viridiplantae</taxon>
        <taxon>Streptophyta</taxon>
        <taxon>Embryophyta</taxon>
        <taxon>Tracheophyta</taxon>
        <taxon>Spermatophyta</taxon>
        <taxon>Magnoliopsida</taxon>
        <taxon>eudicotyledons</taxon>
        <taxon>Gunneridae</taxon>
        <taxon>Pentapetalae</taxon>
        <taxon>rosids</taxon>
        <taxon>fabids</taxon>
        <taxon>Rosales</taxon>
        <taxon>Rosaceae</taxon>
        <taxon>Amygdaloideae</taxon>
        <taxon>Maleae</taxon>
        <taxon>Malus</taxon>
    </lineage>
</organism>
<proteinExistence type="predicted"/>
<dbReference type="Proteomes" id="UP000315295">
    <property type="component" value="Unassembled WGS sequence"/>
</dbReference>
<keyword evidence="2" id="KW-1185">Reference proteome</keyword>
<evidence type="ECO:0000313" key="1">
    <source>
        <dbReference type="EMBL" id="TQD71215.1"/>
    </source>
</evidence>
<sequence length="112" mass="13388">MADSGEGSGKKKLVVLSERYQRKQVSYFEGKNLAKAYAEFRYDIENLVQRDCSAKFKSCKKVLEELKKSMLMELWVHWDVDETEEKQQIYVDGLFKQSFWQWKVDVLHIRED</sequence>
<dbReference type="EMBL" id="VIEB01001595">
    <property type="protein sequence ID" value="TQD71215.1"/>
    <property type="molecule type" value="Genomic_DNA"/>
</dbReference>
<protein>
    <submittedName>
        <fullName evidence="1">Uncharacterized protein</fullName>
    </submittedName>
</protein>
<gene>
    <name evidence="1" type="ORF">C1H46_043251</name>
</gene>
<reference evidence="1 2" key="1">
    <citation type="journal article" date="2019" name="G3 (Bethesda)">
        <title>Sequencing of a Wild Apple (Malus baccata) Genome Unravels the Differences Between Cultivated and Wild Apple Species Regarding Disease Resistance and Cold Tolerance.</title>
        <authorList>
            <person name="Chen X."/>
        </authorList>
    </citation>
    <scope>NUCLEOTIDE SEQUENCE [LARGE SCALE GENOMIC DNA]</scope>
    <source>
        <strain evidence="2">cv. Shandingzi</strain>
        <tissue evidence="1">Leaves</tissue>
    </source>
</reference>
<accession>A0A540KAG8</accession>
<comment type="caution">
    <text evidence="1">The sequence shown here is derived from an EMBL/GenBank/DDBJ whole genome shotgun (WGS) entry which is preliminary data.</text>
</comment>